<name>A0A235B5D1_9BACL</name>
<dbReference type="GO" id="GO:0009249">
    <property type="term" value="P:protein lipoylation"/>
    <property type="evidence" value="ECO:0007669"/>
    <property type="project" value="UniProtKB-ARBA"/>
</dbReference>
<dbReference type="PANTHER" id="PTHR43679">
    <property type="entry name" value="OCTANOYLTRANSFERASE LIPM-RELATED"/>
    <property type="match status" value="1"/>
</dbReference>
<dbReference type="AlphaFoldDB" id="A0A235B5D1"/>
<evidence type="ECO:0000313" key="2">
    <source>
        <dbReference type="EMBL" id="OYD07442.1"/>
    </source>
</evidence>
<dbReference type="GO" id="GO:0016740">
    <property type="term" value="F:transferase activity"/>
    <property type="evidence" value="ECO:0007669"/>
    <property type="project" value="UniProtKB-ARBA"/>
</dbReference>
<organism evidence="2 3">
    <name type="scientific">Paludifilum halophilum</name>
    <dbReference type="NCBI Taxonomy" id="1642702"/>
    <lineage>
        <taxon>Bacteria</taxon>
        <taxon>Bacillati</taxon>
        <taxon>Bacillota</taxon>
        <taxon>Bacilli</taxon>
        <taxon>Bacillales</taxon>
        <taxon>Thermoactinomycetaceae</taxon>
        <taxon>Paludifilum</taxon>
    </lineage>
</organism>
<dbReference type="OrthoDB" id="2080934at2"/>
<proteinExistence type="predicted"/>
<dbReference type="GO" id="GO:0140096">
    <property type="term" value="F:catalytic activity, acting on a protein"/>
    <property type="evidence" value="ECO:0007669"/>
    <property type="project" value="UniProtKB-ARBA"/>
</dbReference>
<dbReference type="EMBL" id="NOWF01000006">
    <property type="protein sequence ID" value="OYD07442.1"/>
    <property type="molecule type" value="Genomic_DNA"/>
</dbReference>
<dbReference type="InterPro" id="IPR045864">
    <property type="entry name" value="aa-tRNA-synth_II/BPL/LPL"/>
</dbReference>
<evidence type="ECO:0000259" key="1">
    <source>
        <dbReference type="PROSITE" id="PS51733"/>
    </source>
</evidence>
<dbReference type="Pfam" id="PF21948">
    <property type="entry name" value="LplA-B_cat"/>
    <property type="match status" value="1"/>
</dbReference>
<dbReference type="SUPFAM" id="SSF55681">
    <property type="entry name" value="Class II aaRS and biotin synthetases"/>
    <property type="match status" value="1"/>
</dbReference>
<accession>A0A235B5D1</accession>
<feature type="domain" description="BPL/LPL catalytic" evidence="1">
    <location>
        <begin position="46"/>
        <end position="241"/>
    </location>
</feature>
<dbReference type="PANTHER" id="PTHR43679:SF2">
    <property type="entry name" value="OCTANOYL-[GCVH]:PROTEIN N-OCTANOYLTRANSFERASE"/>
    <property type="match status" value="1"/>
</dbReference>
<comment type="caution">
    <text evidence="2">The sequence shown here is derived from an EMBL/GenBank/DDBJ whole genome shotgun (WGS) entry which is preliminary data.</text>
</comment>
<dbReference type="InterPro" id="IPR050664">
    <property type="entry name" value="Octanoyltrans_LipM/LipL"/>
</dbReference>
<sequence>MMQPMEREVNQYRAIGDWRILCEGDESSSPLSYAMEESVGEAVARGEAPATLRIWRGPRAIVVSKKDIRTEQAQHAAAMMRQADWPVFVRQSGGTAVPHGPGTLNLSLFLPRPQKDVWNIDEVYRMLGLPLMRMLRDTFGLDSYFGEVPGSFCDGRYNVVIRGKKVVGTSQVWKGGPAGLVSKRPGYILAHATLLTYIRREEAVSALNAFYELAEGTKPVYTETVATLNSWVEGSAPSLDRRVTEGLVTAIRDLTGADGVSRPSEREREAARAFLEHCRPEYYLERAQRV</sequence>
<reference evidence="2 3" key="1">
    <citation type="submission" date="2017-07" db="EMBL/GenBank/DDBJ databases">
        <title>The genome sequence of Paludifilum halophilum highlights mechanisms for microbial adaptation to high salt environemnts.</title>
        <authorList>
            <person name="Belbahri L."/>
        </authorList>
    </citation>
    <scope>NUCLEOTIDE SEQUENCE [LARGE SCALE GENOMIC DNA]</scope>
    <source>
        <strain evidence="2 3">DSM 102817</strain>
    </source>
</reference>
<evidence type="ECO:0000313" key="3">
    <source>
        <dbReference type="Proteomes" id="UP000215459"/>
    </source>
</evidence>
<dbReference type="RefSeq" id="WP_094264679.1">
    <property type="nucleotide sequence ID" value="NZ_NOWF01000006.1"/>
</dbReference>
<gene>
    <name evidence="2" type="ORF">CHM34_11095</name>
</gene>
<protein>
    <recommendedName>
        <fullName evidence="1">BPL/LPL catalytic domain-containing protein</fullName>
    </recommendedName>
</protein>
<dbReference type="Gene3D" id="3.30.930.10">
    <property type="entry name" value="Bira Bifunctional Protein, Domain 2"/>
    <property type="match status" value="1"/>
</dbReference>
<dbReference type="Proteomes" id="UP000215459">
    <property type="component" value="Unassembled WGS sequence"/>
</dbReference>
<keyword evidence="3" id="KW-1185">Reference proteome</keyword>
<dbReference type="InterPro" id="IPR004143">
    <property type="entry name" value="BPL_LPL_catalytic"/>
</dbReference>
<dbReference type="PROSITE" id="PS51733">
    <property type="entry name" value="BPL_LPL_CATALYTIC"/>
    <property type="match status" value="1"/>
</dbReference>